<name>A0A8H6T8E7_MYCCL</name>
<protein>
    <submittedName>
        <fullName evidence="2">Uncharacterized protein</fullName>
    </submittedName>
</protein>
<proteinExistence type="predicted"/>
<evidence type="ECO:0000313" key="3">
    <source>
        <dbReference type="Proteomes" id="UP000613580"/>
    </source>
</evidence>
<accession>A0A8H6T8E7</accession>
<reference evidence="2" key="1">
    <citation type="submission" date="2020-05" db="EMBL/GenBank/DDBJ databases">
        <title>Mycena genomes resolve the evolution of fungal bioluminescence.</title>
        <authorList>
            <person name="Tsai I.J."/>
        </authorList>
    </citation>
    <scope>NUCLEOTIDE SEQUENCE</scope>
    <source>
        <strain evidence="2">110903Hualien_Pintung</strain>
    </source>
</reference>
<evidence type="ECO:0000313" key="2">
    <source>
        <dbReference type="EMBL" id="KAF7313768.1"/>
    </source>
</evidence>
<feature type="region of interest" description="Disordered" evidence="1">
    <location>
        <begin position="242"/>
        <end position="295"/>
    </location>
</feature>
<gene>
    <name evidence="2" type="ORF">HMN09_00533900</name>
</gene>
<keyword evidence="3" id="KW-1185">Reference proteome</keyword>
<dbReference type="Gene3D" id="3.60.130.30">
    <property type="match status" value="1"/>
</dbReference>
<organism evidence="2 3">
    <name type="scientific">Mycena chlorophos</name>
    <name type="common">Agaric fungus</name>
    <name type="synonym">Agaricus chlorophos</name>
    <dbReference type="NCBI Taxonomy" id="658473"/>
    <lineage>
        <taxon>Eukaryota</taxon>
        <taxon>Fungi</taxon>
        <taxon>Dikarya</taxon>
        <taxon>Basidiomycota</taxon>
        <taxon>Agaricomycotina</taxon>
        <taxon>Agaricomycetes</taxon>
        <taxon>Agaricomycetidae</taxon>
        <taxon>Agaricales</taxon>
        <taxon>Marasmiineae</taxon>
        <taxon>Mycenaceae</taxon>
        <taxon>Mycena</taxon>
    </lineage>
</organism>
<dbReference type="OrthoDB" id="3202607at2759"/>
<feature type="region of interest" description="Disordered" evidence="1">
    <location>
        <begin position="1"/>
        <end position="141"/>
    </location>
</feature>
<dbReference type="Proteomes" id="UP000613580">
    <property type="component" value="Unassembled WGS sequence"/>
</dbReference>
<comment type="caution">
    <text evidence="2">The sequence shown here is derived from an EMBL/GenBank/DDBJ whole genome shotgun (WGS) entry which is preliminary data.</text>
</comment>
<feature type="compositionally biased region" description="Basic and acidic residues" evidence="1">
    <location>
        <begin position="11"/>
        <end position="22"/>
    </location>
</feature>
<feature type="compositionally biased region" description="Polar residues" evidence="1">
    <location>
        <begin position="76"/>
        <end position="93"/>
    </location>
</feature>
<evidence type="ECO:0000256" key="1">
    <source>
        <dbReference type="SAM" id="MobiDB-lite"/>
    </source>
</evidence>
<dbReference type="EMBL" id="JACAZE010000006">
    <property type="protein sequence ID" value="KAF7313768.1"/>
    <property type="molecule type" value="Genomic_DNA"/>
</dbReference>
<sequence length="488" mass="54979">MLQLPARKTRSGRDFSDFRLEILDDSEDSEADFKTDAEEESEDDAQITPVTNGALAETPTAKRKRKRPQFIGAPSPTISAQAESSAAPTQYADTSLPHLDAAAPKPDRQRLRRRKRRKTERDATQAESGSKSKTHCVKRTTEASRVAVEIDLDSDGAREPTTTLRTRRRWGPASVPKGCKLSLEAALELGFSYDDWDGKSQIIYIDRKGRELAVLCGRPRDDNWDAEVAEAAALLMKELAPQLSPLDPHSTNAAQDTKKKKKKKKKKKRSTRRGDHRAETVGVGMGNGRTQPANFRNDEDDAAVLEKLLGSRPFTRVAGFSMLLNFAPRLHDYYQNTMDALFERYPWLRRIFERHVSVFPSCTFNFGPETVTIPHLDLLNLAWGWCFITALGWFDPNKGGHLILWDLKRIVHFPPGSSIAIPSALIRHSNVSIQQGEIRYSFTQFAAGGLFRFVENNFELNELVRVRVARMSVEERAQWVAAEGVEVF</sequence>
<feature type="compositionally biased region" description="Basic residues" evidence="1">
    <location>
        <begin position="258"/>
        <end position="271"/>
    </location>
</feature>
<dbReference type="AlphaFoldDB" id="A0A8H6T8E7"/>